<dbReference type="AlphaFoldDB" id="U4KUE0"/>
<feature type="region of interest" description="Disordered" evidence="1">
    <location>
        <begin position="1"/>
        <end position="285"/>
    </location>
</feature>
<evidence type="ECO:0000256" key="1">
    <source>
        <dbReference type="SAM" id="MobiDB-lite"/>
    </source>
</evidence>
<feature type="compositionally biased region" description="Basic and acidic residues" evidence="1">
    <location>
        <begin position="205"/>
        <end position="257"/>
    </location>
</feature>
<feature type="compositionally biased region" description="Low complexity" evidence="1">
    <location>
        <begin position="101"/>
        <end position="119"/>
    </location>
</feature>
<gene>
    <name evidence="3" type="ORF">PCON_03890</name>
</gene>
<organism evidence="3 4">
    <name type="scientific">Pyronema omphalodes (strain CBS 100304)</name>
    <name type="common">Pyronema confluens</name>
    <dbReference type="NCBI Taxonomy" id="1076935"/>
    <lineage>
        <taxon>Eukaryota</taxon>
        <taxon>Fungi</taxon>
        <taxon>Dikarya</taxon>
        <taxon>Ascomycota</taxon>
        <taxon>Pezizomycotina</taxon>
        <taxon>Pezizomycetes</taxon>
        <taxon>Pezizales</taxon>
        <taxon>Pyronemataceae</taxon>
        <taxon>Pyronema</taxon>
    </lineage>
</organism>
<feature type="compositionally biased region" description="Basic and acidic residues" evidence="1">
    <location>
        <begin position="175"/>
        <end position="188"/>
    </location>
</feature>
<evidence type="ECO:0000259" key="2">
    <source>
        <dbReference type="Pfam" id="PF12572"/>
    </source>
</evidence>
<dbReference type="Pfam" id="PF12572">
    <property type="entry name" value="DUF3752"/>
    <property type="match status" value="1"/>
</dbReference>
<dbReference type="EMBL" id="HF935219">
    <property type="protein sequence ID" value="CCX04893.1"/>
    <property type="molecule type" value="Genomic_DNA"/>
</dbReference>
<dbReference type="eggNOG" id="ENOG502RXM1">
    <property type="taxonomic scope" value="Eukaryota"/>
</dbReference>
<dbReference type="InterPro" id="IPR046331">
    <property type="entry name" value="GPAM1-like"/>
</dbReference>
<feature type="compositionally biased region" description="Acidic residues" evidence="1">
    <location>
        <begin position="70"/>
        <end position="84"/>
    </location>
</feature>
<dbReference type="InterPro" id="IPR022226">
    <property type="entry name" value="DUF3752"/>
</dbReference>
<sequence length="285" mass="31954">MSRRSAGPMMPEHLLAKRKREEEEEEEEAEAESKAPTTTEEKKTRISGPAPPPAPLDERPPGSPPRASVDSDDDADTSSDDDDFGPAPPKPNKSEAEEEAAAQARLARFAPTAAPSTSSDSKPKRDEWMIVPPKSEDWASKVDPTKIKNRKFQTGKGAKAPQRGGGENTLWTETPEQKRQRLEDEVMGRKGLATQGQETSGTNVRQEREKQETARRIREYNDKNRNKSLYDEHKSRARIEEDDPSKRAFDREKDIGGRKINHSQKKEMLNRAADFGSRFSSGNFL</sequence>
<feature type="compositionally biased region" description="Polar residues" evidence="1">
    <location>
        <begin position="194"/>
        <end position="204"/>
    </location>
</feature>
<dbReference type="PANTHER" id="PTHR46370">
    <property type="entry name" value="GPALPP MOTIFS-CONTAINING PROTEIN 1"/>
    <property type="match status" value="1"/>
</dbReference>
<name>U4KUE0_PYROM</name>
<dbReference type="OMA" id="NKAADFG"/>
<evidence type="ECO:0000313" key="3">
    <source>
        <dbReference type="EMBL" id="CCX04893.1"/>
    </source>
</evidence>
<keyword evidence="4" id="KW-1185">Reference proteome</keyword>
<feature type="compositionally biased region" description="Basic and acidic residues" evidence="1">
    <location>
        <begin position="121"/>
        <end position="146"/>
    </location>
</feature>
<feature type="domain" description="DUF3752" evidence="2">
    <location>
        <begin position="132"/>
        <end position="280"/>
    </location>
</feature>
<dbReference type="Proteomes" id="UP000018144">
    <property type="component" value="Unassembled WGS sequence"/>
</dbReference>
<proteinExistence type="predicted"/>
<dbReference type="OrthoDB" id="73491at2759"/>
<protein>
    <submittedName>
        <fullName evidence="3">Similar to Uncharacterized protein KIAA1704 acc. no. Q8IXQ4</fullName>
    </submittedName>
</protein>
<accession>U4KUE0</accession>
<reference evidence="3 4" key="1">
    <citation type="journal article" date="2013" name="PLoS Genet.">
        <title>The genome and development-dependent transcriptomes of Pyronema confluens: a window into fungal evolution.</title>
        <authorList>
            <person name="Traeger S."/>
            <person name="Altegoer F."/>
            <person name="Freitag M."/>
            <person name="Gabaldon T."/>
            <person name="Kempken F."/>
            <person name="Kumar A."/>
            <person name="Marcet-Houben M."/>
            <person name="Poggeler S."/>
            <person name="Stajich J.E."/>
            <person name="Nowrousian M."/>
        </authorList>
    </citation>
    <scope>NUCLEOTIDE SEQUENCE [LARGE SCALE GENOMIC DNA]</scope>
    <source>
        <strain evidence="4">CBS 100304</strain>
        <tissue evidence="3">Vegetative mycelium</tissue>
    </source>
</reference>
<evidence type="ECO:0000313" key="4">
    <source>
        <dbReference type="Proteomes" id="UP000018144"/>
    </source>
</evidence>
<dbReference type="PANTHER" id="PTHR46370:SF1">
    <property type="entry name" value="GPALPP MOTIFS-CONTAINING PROTEIN 1"/>
    <property type="match status" value="1"/>
</dbReference>